<dbReference type="EMBL" id="NTWE01000082">
    <property type="protein sequence ID" value="PEV94951.1"/>
    <property type="molecule type" value="Genomic_DNA"/>
</dbReference>
<dbReference type="InterPro" id="IPR046914">
    <property type="entry name" value="ABC-3C_CTD6"/>
</dbReference>
<dbReference type="Pfam" id="PF04471">
    <property type="entry name" value="Mrr_cat"/>
    <property type="match status" value="1"/>
</dbReference>
<protein>
    <submittedName>
        <fullName evidence="3">Uncharacterized protein</fullName>
    </submittedName>
</protein>
<evidence type="ECO:0000259" key="2">
    <source>
        <dbReference type="Pfam" id="PF20282"/>
    </source>
</evidence>
<dbReference type="Pfam" id="PF20282">
    <property type="entry name" value="CTD6"/>
    <property type="match status" value="1"/>
</dbReference>
<dbReference type="OrthoDB" id="3242664at2"/>
<reference evidence="3 4" key="1">
    <citation type="submission" date="2017-09" db="EMBL/GenBank/DDBJ databases">
        <title>Large-scale bioinformatics analysis of Bacillus genomes uncovers conserved roles of natural products in bacterial physiology.</title>
        <authorList>
            <consortium name="Agbiome Team Llc"/>
            <person name="Bleich R.M."/>
            <person name="Grubbs K.J."/>
            <person name="Santa Maria K.C."/>
            <person name="Allen S.E."/>
            <person name="Farag S."/>
            <person name="Shank E.A."/>
            <person name="Bowers A."/>
        </authorList>
    </citation>
    <scope>NUCLEOTIDE SEQUENCE [LARGE SCALE GENOMIC DNA]</scope>
    <source>
        <strain evidence="3 4">AFS010695</strain>
    </source>
</reference>
<dbReference type="Proteomes" id="UP000220635">
    <property type="component" value="Unassembled WGS sequence"/>
</dbReference>
<dbReference type="GO" id="GO:0003677">
    <property type="term" value="F:DNA binding"/>
    <property type="evidence" value="ECO:0007669"/>
    <property type="project" value="InterPro"/>
</dbReference>
<dbReference type="InterPro" id="IPR007560">
    <property type="entry name" value="Restrct_endonuc_IV_Mrr"/>
</dbReference>
<feature type="domain" description="ABC-three component systems C-terminal" evidence="2">
    <location>
        <begin position="231"/>
        <end position="361"/>
    </location>
</feature>
<proteinExistence type="predicted"/>
<evidence type="ECO:0000313" key="3">
    <source>
        <dbReference type="EMBL" id="PEV94951.1"/>
    </source>
</evidence>
<feature type="domain" description="Restriction endonuclease type IV Mrr" evidence="1">
    <location>
        <begin position="38"/>
        <end position="103"/>
    </location>
</feature>
<name>A0A2A8PNS1_BACCE</name>
<accession>A0A2A8PNS1</accession>
<sequence length="366" mass="42041">METLSKVQKPVINGLNNQQILYGLAKTIPTSELLSLFSDSQFEAFIQEWASGYLLEKASYKKVYRNSGAGDKGRDVVAWLDDTGETWDCYQCKHYDHALAPNDIWVEFGKLCYYTFCKDFTIPNNYIFATSKGIGPLLKSYIQNPKILRENLIINWDKKCKKQITDTKEVDLTGAFKTYVEGFDFSIVGFLDPLEIIEQHRQTPYYVPRFGGGFNKFREETITPETIQDEELMYITKLIAAYSDDKGIIFTKPEDLIAHRKYHEHLKRERIHYHKAQSLSSFERDTLPEGSGAFEKLKTTVYMGVIDTVDSDFKSGFMRVKEVTKTARGLQLSGNALTSVIEDDDRHGICHHLANDDIIDWVNIDE</sequence>
<gene>
    <name evidence="3" type="ORF">CN425_27120</name>
</gene>
<evidence type="ECO:0000259" key="1">
    <source>
        <dbReference type="Pfam" id="PF04471"/>
    </source>
</evidence>
<dbReference type="GO" id="GO:0009307">
    <property type="term" value="P:DNA restriction-modification system"/>
    <property type="evidence" value="ECO:0007669"/>
    <property type="project" value="InterPro"/>
</dbReference>
<comment type="caution">
    <text evidence="3">The sequence shown here is derived from an EMBL/GenBank/DDBJ whole genome shotgun (WGS) entry which is preliminary data.</text>
</comment>
<organism evidence="3 4">
    <name type="scientific">Bacillus cereus</name>
    <dbReference type="NCBI Taxonomy" id="1396"/>
    <lineage>
        <taxon>Bacteria</taxon>
        <taxon>Bacillati</taxon>
        <taxon>Bacillota</taxon>
        <taxon>Bacilli</taxon>
        <taxon>Bacillales</taxon>
        <taxon>Bacillaceae</taxon>
        <taxon>Bacillus</taxon>
        <taxon>Bacillus cereus group</taxon>
    </lineage>
</organism>
<dbReference type="RefSeq" id="WP_097807601.1">
    <property type="nucleotide sequence ID" value="NZ_NTWE01000082.1"/>
</dbReference>
<evidence type="ECO:0000313" key="4">
    <source>
        <dbReference type="Proteomes" id="UP000220635"/>
    </source>
</evidence>
<dbReference type="GO" id="GO:0004519">
    <property type="term" value="F:endonuclease activity"/>
    <property type="evidence" value="ECO:0007669"/>
    <property type="project" value="InterPro"/>
</dbReference>
<dbReference type="AlphaFoldDB" id="A0A2A8PNS1"/>